<dbReference type="EMBL" id="BNJQ01000009">
    <property type="protein sequence ID" value="GHP05157.1"/>
    <property type="molecule type" value="Genomic_DNA"/>
</dbReference>
<evidence type="ECO:0000259" key="1">
    <source>
        <dbReference type="Pfam" id="PF10181"/>
    </source>
</evidence>
<dbReference type="OrthoDB" id="6256716at2759"/>
<name>A0A830HJF6_9CHLO</name>
<dbReference type="AlphaFoldDB" id="A0A830HJF6"/>
<feature type="domain" description="Phosphatidylinositol N-acetylglucosaminyltransferase subunit H conserved" evidence="1">
    <location>
        <begin position="31"/>
        <end position="97"/>
    </location>
</feature>
<gene>
    <name evidence="2" type="ORF">PPROV_000390900</name>
</gene>
<proteinExistence type="predicted"/>
<dbReference type="Proteomes" id="UP000660262">
    <property type="component" value="Unassembled WGS sequence"/>
</dbReference>
<comment type="caution">
    <text evidence="2">The sequence shown here is derived from an EMBL/GenBank/DDBJ whole genome shotgun (WGS) entry which is preliminary data.</text>
</comment>
<protein>
    <recommendedName>
        <fullName evidence="1">Phosphatidylinositol N-acetylglucosaminyltransferase subunit H conserved domain-containing protein</fullName>
    </recommendedName>
</protein>
<dbReference type="InterPro" id="IPR019328">
    <property type="entry name" value="PIGH-H_dom"/>
</dbReference>
<dbReference type="Pfam" id="PF10181">
    <property type="entry name" value="PIG-H"/>
    <property type="match status" value="1"/>
</dbReference>
<organism evidence="2 3">
    <name type="scientific">Pycnococcus provasolii</name>
    <dbReference type="NCBI Taxonomy" id="41880"/>
    <lineage>
        <taxon>Eukaryota</taxon>
        <taxon>Viridiplantae</taxon>
        <taxon>Chlorophyta</taxon>
        <taxon>Pseudoscourfieldiophyceae</taxon>
        <taxon>Pseudoscourfieldiales</taxon>
        <taxon>Pycnococcaceae</taxon>
        <taxon>Pycnococcus</taxon>
    </lineage>
</organism>
<keyword evidence="3" id="KW-1185">Reference proteome</keyword>
<sequence length="122" mass="13631">MSDTSHTRTANIGVTFSATSSSQTVTVFEEEMGILVEQTTSFRGWWWLGGNKRRTFLEACAVREVLILEQITNTDVIPYLAFVVNNGDDEGAITPAFTKARLTLDQLEEVYRTVATWMPHAA</sequence>
<accession>A0A830HJF6</accession>
<reference evidence="2" key="1">
    <citation type="submission" date="2020-10" db="EMBL/GenBank/DDBJ databases">
        <title>Unveiling of a novel bifunctional photoreceptor, Dualchrome1, isolated from a cosmopolitan green alga.</title>
        <authorList>
            <person name="Suzuki S."/>
            <person name="Kawachi M."/>
        </authorList>
    </citation>
    <scope>NUCLEOTIDE SEQUENCE</scope>
    <source>
        <strain evidence="2">NIES 2893</strain>
    </source>
</reference>
<evidence type="ECO:0000313" key="2">
    <source>
        <dbReference type="EMBL" id="GHP05157.1"/>
    </source>
</evidence>
<evidence type="ECO:0000313" key="3">
    <source>
        <dbReference type="Proteomes" id="UP000660262"/>
    </source>
</evidence>